<dbReference type="Proteomes" id="UP000600565">
    <property type="component" value="Unassembled WGS sequence"/>
</dbReference>
<keyword evidence="2" id="KW-1185">Reference proteome</keyword>
<evidence type="ECO:0000313" key="1">
    <source>
        <dbReference type="EMBL" id="MBD8032462.1"/>
    </source>
</evidence>
<accession>A0ABR8XKJ6</accession>
<gene>
    <name evidence="1" type="ORF">H9632_05225</name>
</gene>
<evidence type="ECO:0000313" key="2">
    <source>
        <dbReference type="Proteomes" id="UP000600565"/>
    </source>
</evidence>
<protein>
    <submittedName>
        <fullName evidence="1">Uncharacterized protein</fullName>
    </submittedName>
</protein>
<comment type="caution">
    <text evidence="1">The sequence shown here is derived from an EMBL/GenBank/DDBJ whole genome shotgun (WGS) entry which is preliminary data.</text>
</comment>
<dbReference type="RefSeq" id="WP_191703057.1">
    <property type="nucleotide sequence ID" value="NZ_JACSPW010000003.1"/>
</dbReference>
<reference evidence="1 2" key="1">
    <citation type="submission" date="2020-08" db="EMBL/GenBank/DDBJ databases">
        <title>A Genomic Blueprint of the Chicken Gut Microbiome.</title>
        <authorList>
            <person name="Gilroy R."/>
            <person name="Ravi A."/>
            <person name="Getino M."/>
            <person name="Pursley I."/>
            <person name="Horton D.L."/>
            <person name="Alikhan N.-F."/>
            <person name="Baker D."/>
            <person name="Gharbi K."/>
            <person name="Hall N."/>
            <person name="Watson M."/>
            <person name="Adriaenssens E.M."/>
            <person name="Foster-Nyarko E."/>
            <person name="Jarju S."/>
            <person name="Secka A."/>
            <person name="Antonio M."/>
            <person name="Oren A."/>
            <person name="Chaudhuri R."/>
            <person name="La Ragione R.M."/>
            <person name="Hildebrand F."/>
            <person name="Pallen M.J."/>
        </authorList>
    </citation>
    <scope>NUCLEOTIDE SEQUENCE [LARGE SCALE GENOMIC DNA]</scope>
    <source>
        <strain evidence="1 2">Sa1YVA6</strain>
    </source>
</reference>
<proteinExistence type="predicted"/>
<name>A0ABR8XKJ6_9BACL</name>
<organism evidence="1 2">
    <name type="scientific">Solibacillus merdavium</name>
    <dbReference type="NCBI Taxonomy" id="2762218"/>
    <lineage>
        <taxon>Bacteria</taxon>
        <taxon>Bacillati</taxon>
        <taxon>Bacillota</taxon>
        <taxon>Bacilli</taxon>
        <taxon>Bacillales</taxon>
        <taxon>Caryophanaceae</taxon>
        <taxon>Solibacillus</taxon>
    </lineage>
</organism>
<sequence length="165" mass="19359">MKFVPYKNNVRSLKLDDSFSAYEIVSEQQTPIVMQTFAQSRWTFPMTLYFGSYSFEKDEILNAPYPVKEMATIKKIIRFSTKGFHREYLPAFVLQIENEEMLEHALEEFFYVAEQNLFFALTNEPSLTYKGYHVTTTSETVEIIFADYDGQAAIFLINSKKDLYE</sequence>
<dbReference type="EMBL" id="JACSPW010000003">
    <property type="protein sequence ID" value="MBD8032462.1"/>
    <property type="molecule type" value="Genomic_DNA"/>
</dbReference>